<reference evidence="2" key="1">
    <citation type="submission" date="2019-08" db="EMBL/GenBank/DDBJ databases">
        <title>Reference gene set and small RNA set construction with multiple tissues from Davidia involucrata Baill.</title>
        <authorList>
            <person name="Yang H."/>
            <person name="Zhou C."/>
            <person name="Li G."/>
            <person name="Wang J."/>
            <person name="Gao P."/>
            <person name="Wang M."/>
            <person name="Wang R."/>
            <person name="Zhao Y."/>
        </authorList>
    </citation>
    <scope>NUCLEOTIDE SEQUENCE</scope>
    <source>
        <tissue evidence="2">Mixed with DoveR01_LX</tissue>
    </source>
</reference>
<protein>
    <recommendedName>
        <fullName evidence="3">Protein SCAI</fullName>
    </recommendedName>
</protein>
<accession>A0A5B6YN68</accession>
<dbReference type="Pfam" id="PF12070">
    <property type="entry name" value="SCAI"/>
    <property type="match status" value="1"/>
</dbReference>
<dbReference type="GO" id="GO:0003714">
    <property type="term" value="F:transcription corepressor activity"/>
    <property type="evidence" value="ECO:0007669"/>
    <property type="project" value="InterPro"/>
</dbReference>
<evidence type="ECO:0008006" key="3">
    <source>
        <dbReference type="Google" id="ProtNLM"/>
    </source>
</evidence>
<dbReference type="AlphaFoldDB" id="A0A5B6YN68"/>
<evidence type="ECO:0000313" key="2">
    <source>
        <dbReference type="EMBL" id="MPA33121.1"/>
    </source>
</evidence>
<dbReference type="InterPro" id="IPR022709">
    <property type="entry name" value="SCAI"/>
</dbReference>
<dbReference type="EMBL" id="GHES01002562">
    <property type="protein sequence ID" value="MPA33121.1"/>
    <property type="molecule type" value="Transcribed_RNA"/>
</dbReference>
<dbReference type="GO" id="GO:0006351">
    <property type="term" value="P:DNA-templated transcription"/>
    <property type="evidence" value="ECO:0007669"/>
    <property type="project" value="InterPro"/>
</dbReference>
<proteinExistence type="predicted"/>
<dbReference type="InterPro" id="IPR016607">
    <property type="entry name" value="SCAI_metazoan/Viridiplantae"/>
</dbReference>
<dbReference type="PIRSF" id="PIRSF013022">
    <property type="entry name" value="UCP013022"/>
    <property type="match status" value="1"/>
</dbReference>
<dbReference type="PANTHER" id="PTHR21243">
    <property type="entry name" value="PROTEIN SCAI"/>
    <property type="match status" value="1"/>
</dbReference>
<evidence type="ECO:0000256" key="1">
    <source>
        <dbReference type="SAM" id="MobiDB-lite"/>
    </source>
</evidence>
<name>A0A5B6YN68_DAVIN</name>
<gene>
    <name evidence="2" type="ORF">Din_002562</name>
</gene>
<organism evidence="2">
    <name type="scientific">Davidia involucrata</name>
    <name type="common">Dove tree</name>
    <dbReference type="NCBI Taxonomy" id="16924"/>
    <lineage>
        <taxon>Eukaryota</taxon>
        <taxon>Viridiplantae</taxon>
        <taxon>Streptophyta</taxon>
        <taxon>Embryophyta</taxon>
        <taxon>Tracheophyta</taxon>
        <taxon>Spermatophyta</taxon>
        <taxon>Magnoliopsida</taxon>
        <taxon>eudicotyledons</taxon>
        <taxon>Gunneridae</taxon>
        <taxon>Pentapetalae</taxon>
        <taxon>asterids</taxon>
        <taxon>Cornales</taxon>
        <taxon>Nyssaceae</taxon>
        <taxon>Davidia</taxon>
    </lineage>
</organism>
<feature type="compositionally biased region" description="Polar residues" evidence="1">
    <location>
        <begin position="368"/>
        <end position="380"/>
    </location>
</feature>
<sequence>MEYDVVPRTFRALVESADKKFARIREVPAYGRGPNQYFHKVFKAYMRLWKYQQENRSKLVESGLQRWEIGEIASRIGQLYFGQYMRTSEARFLLESYIFYEAILNRGYFEGSKGSARDRGARFKEMRFYARFLLVSLILNRLEMVNVLVERFKALVDDSIATFRETNFKEWKQVVQEIVRFTKADTALTTVRPLRYCAMFDSYPTSLPYVARFHAKKVLKFQDALLTSYHRNEVKFAELTLDTFKMLQCLEWEPSGSFYQKHPVKPHENGVSNDHSGASGIIDINLAADMTDPTLPSNPRKAILYRPSVTQLIAVIATICEELPPDSIMLIYLSASGEAGHGNVPQVESSGGSRKSSKIKAVSHTSHEQNGSMPENHVNNKGHSTENYLWLGPSRNGGSNNLYPGDIIPFTRRPLFLIIDSDNSHAFKVLHGAERGETAALLLSPLKPALKSPTGADVTQSGSQFTMFLTAPLQAFCQLVGLTTSDNDEDVYNDADNMLSTVFSEWEVILCTSTSLDLVWAQVLSDPFLRRLILRFIFCRSVLTLFCPWDDNDQYLPVCLPQLPSSVSADSEAVQSAVLRLANHLRVADCFHFS</sequence>
<feature type="region of interest" description="Disordered" evidence="1">
    <location>
        <begin position="342"/>
        <end position="380"/>
    </location>
</feature>